<name>A0A552UYV1_9FLAO</name>
<gene>
    <name evidence="3" type="ORF">FMM05_14355</name>
</gene>
<dbReference type="RefSeq" id="WP_143374086.1">
    <property type="nucleotide sequence ID" value="NZ_VJVZ01000009.1"/>
</dbReference>
<dbReference type="OrthoDB" id="5381604at2"/>
<reference evidence="3 4" key="1">
    <citation type="submission" date="2019-07" db="EMBL/GenBank/DDBJ databases">
        <title>Flavobacterium sp. nov., isolated from glacier ice.</title>
        <authorList>
            <person name="Liu Q."/>
            <person name="Xin Y.-H."/>
        </authorList>
    </citation>
    <scope>NUCLEOTIDE SEQUENCE [LARGE SCALE GENOMIC DNA]</scope>
    <source>
        <strain evidence="3 4">ZT4R6</strain>
    </source>
</reference>
<evidence type="ECO:0000313" key="4">
    <source>
        <dbReference type="Proteomes" id="UP000320643"/>
    </source>
</evidence>
<dbReference type="CDD" id="cd00146">
    <property type="entry name" value="PKD"/>
    <property type="match status" value="1"/>
</dbReference>
<dbReference type="InterPro" id="IPR000601">
    <property type="entry name" value="PKD_dom"/>
</dbReference>
<feature type="domain" description="PKD" evidence="2">
    <location>
        <begin position="152"/>
        <end position="202"/>
    </location>
</feature>
<protein>
    <submittedName>
        <fullName evidence="3">PKD domain-containing protein</fullName>
    </submittedName>
</protein>
<proteinExistence type="predicted"/>
<dbReference type="InterPro" id="IPR013783">
    <property type="entry name" value="Ig-like_fold"/>
</dbReference>
<accession>A0A552UYV1</accession>
<dbReference type="PROSITE" id="PS50093">
    <property type="entry name" value="PKD"/>
    <property type="match status" value="1"/>
</dbReference>
<dbReference type="InterPro" id="IPR022409">
    <property type="entry name" value="PKD/Chitinase_dom"/>
</dbReference>
<feature type="signal peptide" evidence="1">
    <location>
        <begin position="1"/>
        <end position="21"/>
    </location>
</feature>
<dbReference type="PROSITE" id="PS51257">
    <property type="entry name" value="PROKAR_LIPOPROTEIN"/>
    <property type="match status" value="1"/>
</dbReference>
<dbReference type="Proteomes" id="UP000320643">
    <property type="component" value="Unassembled WGS sequence"/>
</dbReference>
<keyword evidence="4" id="KW-1185">Reference proteome</keyword>
<dbReference type="Gene3D" id="2.60.40.10">
    <property type="entry name" value="Immunoglobulins"/>
    <property type="match status" value="2"/>
</dbReference>
<dbReference type="SUPFAM" id="SSF49299">
    <property type="entry name" value="PKD domain"/>
    <property type="match status" value="2"/>
</dbReference>
<dbReference type="Gene3D" id="2.60.120.260">
    <property type="entry name" value="Galactose-binding domain-like"/>
    <property type="match status" value="1"/>
</dbReference>
<evidence type="ECO:0000256" key="1">
    <source>
        <dbReference type="SAM" id="SignalP"/>
    </source>
</evidence>
<feature type="chain" id="PRO_5021975157" evidence="1">
    <location>
        <begin position="22"/>
        <end position="517"/>
    </location>
</feature>
<comment type="caution">
    <text evidence="3">The sequence shown here is derived from an EMBL/GenBank/DDBJ whole genome shotgun (WGS) entry which is preliminary data.</text>
</comment>
<dbReference type="SMART" id="SM00089">
    <property type="entry name" value="PKD"/>
    <property type="match status" value="2"/>
</dbReference>
<evidence type="ECO:0000259" key="2">
    <source>
        <dbReference type="PROSITE" id="PS50093"/>
    </source>
</evidence>
<dbReference type="InterPro" id="IPR035986">
    <property type="entry name" value="PKD_dom_sf"/>
</dbReference>
<dbReference type="AlphaFoldDB" id="A0A552UYV1"/>
<sequence>MKNIKYLIGILFIGLMAGCQGDDGDISFVENGEAPKNLSALFTITQDNTGTVTISPNGEGVISYELYYGDGTAEPVALGLGEKTTHVYPEGTYDVRIIATNINGKTTEAILPLTVAFIAPENLEVTVTNVVGNPFLINVTATADYETFFEVWYGDDNAAAPVQFNEGTTVSHTYTAPGTYTVTVVAYSGGVATSTQTETVTISNPMVLPITFEDQTLSYTFGNFGNAISTVVDNPNSGGINTSSKVAMQVKNAGAETWAGSLLTLDNPITNIGAMPVFKMKVWSPAAGTVFLLKLENLADATINHEVQAVTTVANQWEELTYNFSGANAAQAYSNVIVFCNFGVTGGGETYYFDEITQSAGATNSMFPMTFENAGTDYTFNDFLGAATSVENNPAPGGINTSNKVMRMFKPVGGQQWAGSYKTFTSAIDFSSNHIVKMKVYSPIAGLPVIFKFENGVEANNIEKSTTTTVANQWEELTFDFSDINNANGYKTITLFFNAGVLGTDDMYYFDDIQLTN</sequence>
<evidence type="ECO:0000313" key="3">
    <source>
        <dbReference type="EMBL" id="TRW23372.1"/>
    </source>
</evidence>
<keyword evidence="1" id="KW-0732">Signal</keyword>
<organism evidence="3 4">
    <name type="scientific">Flavobacterium zepuense</name>
    <dbReference type="NCBI Taxonomy" id="2593302"/>
    <lineage>
        <taxon>Bacteria</taxon>
        <taxon>Pseudomonadati</taxon>
        <taxon>Bacteroidota</taxon>
        <taxon>Flavobacteriia</taxon>
        <taxon>Flavobacteriales</taxon>
        <taxon>Flavobacteriaceae</taxon>
        <taxon>Flavobacterium</taxon>
    </lineage>
</organism>
<dbReference type="EMBL" id="VJVZ01000009">
    <property type="protein sequence ID" value="TRW23372.1"/>
    <property type="molecule type" value="Genomic_DNA"/>
</dbReference>